<sequence length="180" mass="19708">MSTSIIDTTPLFELDARIAVAAPPATVYSVVSDLPRSAEWSPECRGGTWTSGPPGQAGSIFRGENLRADDVVGWAPLVRGTWHTEARVVAAEPGRTFRWMMLSHAHEDQESVWGFDIAPAAGGAVLTHHFRMGRATAGIRKITADLDEEDRKRFIADWTGKLADDLDVTLARIRDVIERG</sequence>
<dbReference type="EMBL" id="JBHSFQ010000060">
    <property type="protein sequence ID" value="MFC4566041.1"/>
    <property type="molecule type" value="Genomic_DNA"/>
</dbReference>
<accession>A0ABV9E4C6</accession>
<keyword evidence="2" id="KW-1185">Reference proteome</keyword>
<comment type="caution">
    <text evidence="1">The sequence shown here is derived from an EMBL/GenBank/DDBJ whole genome shotgun (WGS) entry which is preliminary data.</text>
</comment>
<dbReference type="Proteomes" id="UP001595923">
    <property type="component" value="Unassembled WGS sequence"/>
</dbReference>
<organism evidence="1 2">
    <name type="scientific">Nocardiopsis mangrovi</name>
    <dbReference type="NCBI Taxonomy" id="1179818"/>
    <lineage>
        <taxon>Bacteria</taxon>
        <taxon>Bacillati</taxon>
        <taxon>Actinomycetota</taxon>
        <taxon>Actinomycetes</taxon>
        <taxon>Streptosporangiales</taxon>
        <taxon>Nocardiopsidaceae</taxon>
        <taxon>Nocardiopsis</taxon>
    </lineage>
</organism>
<gene>
    <name evidence="1" type="ORF">ACFO4E_29655</name>
</gene>
<reference evidence="2" key="1">
    <citation type="journal article" date="2019" name="Int. J. Syst. Evol. Microbiol.">
        <title>The Global Catalogue of Microorganisms (GCM) 10K type strain sequencing project: providing services to taxonomists for standard genome sequencing and annotation.</title>
        <authorList>
            <consortium name="The Broad Institute Genomics Platform"/>
            <consortium name="The Broad Institute Genome Sequencing Center for Infectious Disease"/>
            <person name="Wu L."/>
            <person name="Ma J."/>
        </authorList>
    </citation>
    <scope>NUCLEOTIDE SEQUENCE [LARGE SCALE GENOMIC DNA]</scope>
    <source>
        <strain evidence="2">XZYJ18</strain>
    </source>
</reference>
<dbReference type="InterPro" id="IPR019587">
    <property type="entry name" value="Polyketide_cyclase/dehydratase"/>
</dbReference>
<dbReference type="Pfam" id="PF10604">
    <property type="entry name" value="Polyketide_cyc2"/>
    <property type="match status" value="1"/>
</dbReference>
<evidence type="ECO:0000313" key="2">
    <source>
        <dbReference type="Proteomes" id="UP001595923"/>
    </source>
</evidence>
<protein>
    <submittedName>
        <fullName evidence="1">SRPBCC family protein</fullName>
    </submittedName>
</protein>
<dbReference type="Gene3D" id="3.30.530.20">
    <property type="match status" value="1"/>
</dbReference>
<proteinExistence type="predicted"/>
<dbReference type="RefSeq" id="WP_378580569.1">
    <property type="nucleotide sequence ID" value="NZ_JBHSFQ010000060.1"/>
</dbReference>
<dbReference type="CDD" id="cd07812">
    <property type="entry name" value="SRPBCC"/>
    <property type="match status" value="1"/>
</dbReference>
<name>A0ABV9E4C6_9ACTN</name>
<evidence type="ECO:0000313" key="1">
    <source>
        <dbReference type="EMBL" id="MFC4566041.1"/>
    </source>
</evidence>
<dbReference type="SUPFAM" id="SSF55961">
    <property type="entry name" value="Bet v1-like"/>
    <property type="match status" value="1"/>
</dbReference>
<dbReference type="InterPro" id="IPR023393">
    <property type="entry name" value="START-like_dom_sf"/>
</dbReference>